<protein>
    <submittedName>
        <fullName evidence="2">Uncharacterized protein</fullName>
    </submittedName>
</protein>
<feature type="compositionally biased region" description="Basic residues" evidence="1">
    <location>
        <begin position="36"/>
        <end position="48"/>
    </location>
</feature>
<feature type="compositionally biased region" description="Basic residues" evidence="1">
    <location>
        <begin position="126"/>
        <end position="135"/>
    </location>
</feature>
<feature type="compositionally biased region" description="Polar residues" evidence="1">
    <location>
        <begin position="430"/>
        <end position="441"/>
    </location>
</feature>
<feature type="region of interest" description="Disordered" evidence="1">
    <location>
        <begin position="293"/>
        <end position="441"/>
    </location>
</feature>
<feature type="compositionally biased region" description="Low complexity" evidence="1">
    <location>
        <begin position="217"/>
        <end position="237"/>
    </location>
</feature>
<feature type="compositionally biased region" description="Basic and acidic residues" evidence="1">
    <location>
        <begin position="346"/>
        <end position="359"/>
    </location>
</feature>
<evidence type="ECO:0000256" key="1">
    <source>
        <dbReference type="SAM" id="MobiDB-lite"/>
    </source>
</evidence>
<feature type="region of interest" description="Disordered" evidence="1">
    <location>
        <begin position="27"/>
        <end position="279"/>
    </location>
</feature>
<dbReference type="Proteomes" id="UP001519460">
    <property type="component" value="Unassembled WGS sequence"/>
</dbReference>
<accession>A0ABD0JMI5</accession>
<comment type="caution">
    <text evidence="2">The sequence shown here is derived from an EMBL/GenBank/DDBJ whole genome shotgun (WGS) entry which is preliminary data.</text>
</comment>
<evidence type="ECO:0000313" key="3">
    <source>
        <dbReference type="Proteomes" id="UP001519460"/>
    </source>
</evidence>
<sequence length="542" mass="59694">MSRSLQELFVVESAVVDQLYSQLLEEANTTSERPRLQKPPHLKHRQLRHYPLSNNRRTAADQLYVAQPESERDGEKVEGETVDEDARSDISAASDCSGFLPATKPAKRPFPVGAYDHNASSPRRASPPRKKHKASSGKTPSNSRRSASATQTSLSSHKRMKSADRAKKLSAGKKSTSRSSSHKKRKSVEKADKSSASKKSTSLSSHKRTKSAEKANRSSASNKSKSSPSSQKSCASKKSAKKSSKASDAGRKQAATPDARKKRPLKDRNATRDVQLGVGSEKLQVVLKDFKKLAQAKKKTSTEEMPVSRSKFGSRRHRVKKAEGVFAGSGSGSKTQSLQAKPRKSSTKDRKTSTKDRKNSTMNRKSLVLGRQKTGSSQQFSKGQTEVSDLYRKQNNSVKHRKQTVKSSGTQKRNSDVSASPRRKRGRPANKSTCADTGSKTELMSKQSAIVAHHTQLSTQASTEGRVSLFSEQDVFSQLCRLEERAKEYDTSMLQSLIPVAAQEKSEANIYRRPVIRKYSSGNASDQNTHIGGIWKSIFSEK</sequence>
<name>A0ABD0JMI5_9CAEN</name>
<feature type="compositionally biased region" description="Basic and acidic residues" evidence="1">
    <location>
        <begin position="69"/>
        <end position="88"/>
    </location>
</feature>
<feature type="compositionally biased region" description="Polar residues" evidence="1">
    <location>
        <begin position="405"/>
        <end position="418"/>
    </location>
</feature>
<gene>
    <name evidence="2" type="ORF">BaRGS_00032750</name>
</gene>
<reference evidence="2 3" key="1">
    <citation type="journal article" date="2023" name="Sci. Data">
        <title>Genome assembly of the Korean intertidal mud-creeper Batillaria attramentaria.</title>
        <authorList>
            <person name="Patra A.K."/>
            <person name="Ho P.T."/>
            <person name="Jun S."/>
            <person name="Lee S.J."/>
            <person name="Kim Y."/>
            <person name="Won Y.J."/>
        </authorList>
    </citation>
    <scope>NUCLEOTIDE SEQUENCE [LARGE SCALE GENOMIC DNA]</scope>
    <source>
        <strain evidence="2">Wonlab-2016</strain>
    </source>
</reference>
<organism evidence="2 3">
    <name type="scientific">Batillaria attramentaria</name>
    <dbReference type="NCBI Taxonomy" id="370345"/>
    <lineage>
        <taxon>Eukaryota</taxon>
        <taxon>Metazoa</taxon>
        <taxon>Spiralia</taxon>
        <taxon>Lophotrochozoa</taxon>
        <taxon>Mollusca</taxon>
        <taxon>Gastropoda</taxon>
        <taxon>Caenogastropoda</taxon>
        <taxon>Sorbeoconcha</taxon>
        <taxon>Cerithioidea</taxon>
        <taxon>Batillariidae</taxon>
        <taxon>Batillaria</taxon>
    </lineage>
</organism>
<feature type="compositionally biased region" description="Polar residues" evidence="1">
    <location>
        <begin position="136"/>
        <end position="155"/>
    </location>
</feature>
<feature type="compositionally biased region" description="Polar residues" evidence="1">
    <location>
        <begin position="373"/>
        <end position="397"/>
    </location>
</feature>
<evidence type="ECO:0000313" key="2">
    <source>
        <dbReference type="EMBL" id="KAK7475983.1"/>
    </source>
</evidence>
<proteinExistence type="predicted"/>
<dbReference type="EMBL" id="JACVVK020000388">
    <property type="protein sequence ID" value="KAK7475983.1"/>
    <property type="molecule type" value="Genomic_DNA"/>
</dbReference>
<dbReference type="AlphaFoldDB" id="A0ABD0JMI5"/>
<keyword evidence="3" id="KW-1185">Reference proteome</keyword>